<comment type="caution">
    <text evidence="2">The sequence shown here is derived from an EMBL/GenBank/DDBJ whole genome shotgun (WGS) entry which is preliminary data.</text>
</comment>
<sequence>MEMEPLMAQTPSNFPNLNVEKYFNELQGKIFIQEKGFDPSMILCKEIWPLDHESKYIEGHIWDIVLVRGKEVRVTLRIICDFYNTPNYEKDFNDETDLEYFRAINMDSIINFLIEGMGEWKYRTCTNIPVSFHQVIMFPEAKMRIQFICTRIVPVLNVSNVNAFKLVLLYAILQKKQVCVGKWIHQNMRRFIGSQK</sequence>
<dbReference type="Pfam" id="PF20167">
    <property type="entry name" value="Transposase_32"/>
    <property type="match status" value="1"/>
</dbReference>
<dbReference type="EMBL" id="JABEZW010000012">
    <property type="protein sequence ID" value="MBA0781512.1"/>
    <property type="molecule type" value="Genomic_DNA"/>
</dbReference>
<dbReference type="AlphaFoldDB" id="A0A7J9F8A9"/>
<name>A0A7J9F8A9_9ROSI</name>
<proteinExistence type="predicted"/>
<evidence type="ECO:0000313" key="3">
    <source>
        <dbReference type="Proteomes" id="UP000593568"/>
    </source>
</evidence>
<evidence type="ECO:0000259" key="1">
    <source>
        <dbReference type="Pfam" id="PF20167"/>
    </source>
</evidence>
<feature type="domain" description="Putative plant transposon protein" evidence="1">
    <location>
        <begin position="63"/>
        <end position="194"/>
    </location>
</feature>
<accession>A0A7J9F8A9</accession>
<dbReference type="InterPro" id="IPR046796">
    <property type="entry name" value="Transposase_32_dom"/>
</dbReference>
<organism evidence="2 3">
    <name type="scientific">Gossypium trilobum</name>
    <dbReference type="NCBI Taxonomy" id="34281"/>
    <lineage>
        <taxon>Eukaryota</taxon>
        <taxon>Viridiplantae</taxon>
        <taxon>Streptophyta</taxon>
        <taxon>Embryophyta</taxon>
        <taxon>Tracheophyta</taxon>
        <taxon>Spermatophyta</taxon>
        <taxon>Magnoliopsida</taxon>
        <taxon>eudicotyledons</taxon>
        <taxon>Gunneridae</taxon>
        <taxon>Pentapetalae</taxon>
        <taxon>rosids</taxon>
        <taxon>malvids</taxon>
        <taxon>Malvales</taxon>
        <taxon>Malvaceae</taxon>
        <taxon>Malvoideae</taxon>
        <taxon>Gossypium</taxon>
    </lineage>
</organism>
<feature type="non-terminal residue" evidence="2">
    <location>
        <position position="1"/>
    </location>
</feature>
<keyword evidence="3" id="KW-1185">Reference proteome</keyword>
<dbReference type="Proteomes" id="UP000593568">
    <property type="component" value="Unassembled WGS sequence"/>
</dbReference>
<evidence type="ECO:0000313" key="2">
    <source>
        <dbReference type="EMBL" id="MBA0781512.1"/>
    </source>
</evidence>
<protein>
    <recommendedName>
        <fullName evidence="1">Putative plant transposon protein domain-containing protein</fullName>
    </recommendedName>
</protein>
<gene>
    <name evidence="2" type="ORF">Gotri_002436</name>
</gene>
<reference evidence="2 3" key="1">
    <citation type="journal article" date="2019" name="Genome Biol. Evol.">
        <title>Insights into the evolution of the New World diploid cottons (Gossypium, subgenus Houzingenia) based on genome sequencing.</title>
        <authorList>
            <person name="Grover C.E."/>
            <person name="Arick M.A. 2nd"/>
            <person name="Thrash A."/>
            <person name="Conover J.L."/>
            <person name="Sanders W.S."/>
            <person name="Peterson D.G."/>
            <person name="Frelichowski J.E."/>
            <person name="Scheffler J.A."/>
            <person name="Scheffler B.E."/>
            <person name="Wendel J.F."/>
        </authorList>
    </citation>
    <scope>NUCLEOTIDE SEQUENCE [LARGE SCALE GENOMIC DNA]</scope>
    <source>
        <strain evidence="2">8</strain>
        <tissue evidence="2">Leaf</tissue>
    </source>
</reference>